<dbReference type="GO" id="GO:0046872">
    <property type="term" value="F:metal ion binding"/>
    <property type="evidence" value="ECO:0007669"/>
    <property type="project" value="UniProtKB-KW"/>
</dbReference>
<dbReference type="Proteomes" id="UP000297890">
    <property type="component" value="Unassembled WGS sequence"/>
</dbReference>
<evidence type="ECO:0000313" key="9">
    <source>
        <dbReference type="EMBL" id="TFZ83242.1"/>
    </source>
</evidence>
<feature type="domain" description="CcmH/CycL/Ccl2/NrfF N-terminal" evidence="8">
    <location>
        <begin position="16"/>
        <end position="149"/>
    </location>
</feature>
<evidence type="ECO:0000259" key="8">
    <source>
        <dbReference type="Pfam" id="PF03918"/>
    </source>
</evidence>
<evidence type="ECO:0000256" key="4">
    <source>
        <dbReference type="ARBA" id="ARBA00022729"/>
    </source>
</evidence>
<comment type="caution">
    <text evidence="9">The sequence shown here is derived from an EMBL/GenBank/DDBJ whole genome shotgun (WGS) entry which is preliminary data.</text>
</comment>
<keyword evidence="4 7" id="KW-0732">Signal</keyword>
<comment type="similarity">
    <text evidence="1 7">Belongs to the CcmH/CycL/Ccl2/NrfF family.</text>
</comment>
<evidence type="ECO:0000256" key="2">
    <source>
        <dbReference type="ARBA" id="ARBA00022617"/>
    </source>
</evidence>
<keyword evidence="10" id="KW-1185">Reference proteome</keyword>
<accession>A0A4Z0FBY8</accession>
<comment type="function">
    <text evidence="7">Possible subunit of a heme lyase.</text>
</comment>
<dbReference type="PANTHER" id="PTHR47870">
    <property type="entry name" value="CYTOCHROME C-TYPE BIOGENESIS PROTEIN CCMH"/>
    <property type="match status" value="1"/>
</dbReference>
<dbReference type="PANTHER" id="PTHR47870:SF1">
    <property type="entry name" value="CYTOCHROME C-TYPE BIOGENESIS PROTEIN CCMH"/>
    <property type="match status" value="1"/>
</dbReference>
<keyword evidence="2 7" id="KW-0349">Heme</keyword>
<evidence type="ECO:0000256" key="6">
    <source>
        <dbReference type="ARBA" id="ARBA00023004"/>
    </source>
</evidence>
<dbReference type="OrthoDB" id="9804975at2"/>
<dbReference type="RefSeq" id="WP_135281122.1">
    <property type="nucleotide sequence ID" value="NZ_SRIO01000004.1"/>
</dbReference>
<evidence type="ECO:0000256" key="5">
    <source>
        <dbReference type="ARBA" id="ARBA00022748"/>
    </source>
</evidence>
<evidence type="ECO:0000256" key="7">
    <source>
        <dbReference type="RuleBase" id="RU364112"/>
    </source>
</evidence>
<dbReference type="FunFam" id="1.10.8.640:FF:000001">
    <property type="entry name" value="Cytochrome c-type biogenesis protein"/>
    <property type="match status" value="1"/>
</dbReference>
<keyword evidence="7" id="KW-0472">Membrane</keyword>
<sequence length="157" mass="17874">MKHFSRIVIMLLAGLLCWSAGAIPPRSFEQADQQRQYEQLLTELRCLVCQNETLAESEAPLADDLRREVAEMVREGRGNAEIRDFLVARYGDFVLYRPPVKPLTYVLWFGPFALLGVGAVIWLVFSRRRGRAASPMLSEVDHRRARALLDGDEESQP</sequence>
<dbReference type="InterPro" id="IPR038297">
    <property type="entry name" value="CcmH/CycL/NrfF/Ccl2_sf"/>
</dbReference>
<keyword evidence="5" id="KW-0201">Cytochrome c-type biogenesis</keyword>
<dbReference type="InterPro" id="IPR051263">
    <property type="entry name" value="C-type_cytochrome_biogenesis"/>
</dbReference>
<dbReference type="AlphaFoldDB" id="A0A4Z0FBY8"/>
<dbReference type="Pfam" id="PF03918">
    <property type="entry name" value="CcmH"/>
    <property type="match status" value="1"/>
</dbReference>
<evidence type="ECO:0000256" key="3">
    <source>
        <dbReference type="ARBA" id="ARBA00022723"/>
    </source>
</evidence>
<dbReference type="CDD" id="cd16378">
    <property type="entry name" value="CcmH_N"/>
    <property type="match status" value="1"/>
</dbReference>
<keyword evidence="3 7" id="KW-0479">Metal-binding</keyword>
<keyword evidence="7" id="KW-1133">Transmembrane helix</keyword>
<dbReference type="Gene3D" id="1.10.8.640">
    <property type="entry name" value="Cytochrome C biogenesis protein"/>
    <property type="match status" value="1"/>
</dbReference>
<organism evidence="9 10">
    <name type="scientific">Candidatus Macondimonas diazotrophica</name>
    <dbReference type="NCBI Taxonomy" id="2305248"/>
    <lineage>
        <taxon>Bacteria</taxon>
        <taxon>Pseudomonadati</taxon>
        <taxon>Pseudomonadota</taxon>
        <taxon>Gammaproteobacteria</taxon>
        <taxon>Chromatiales</taxon>
        <taxon>Ectothiorhodospiraceae</taxon>
        <taxon>Candidatus Macondimonas</taxon>
    </lineage>
</organism>
<feature type="transmembrane region" description="Helical" evidence="7">
    <location>
        <begin position="105"/>
        <end position="125"/>
    </location>
</feature>
<dbReference type="InterPro" id="IPR005616">
    <property type="entry name" value="CcmH/CycL/Ccl2/NrfF_N"/>
</dbReference>
<gene>
    <name evidence="9" type="ORF">E4680_04100</name>
</gene>
<feature type="chain" id="PRO_5021511467" description="Cytochrome c-type biogenesis protein" evidence="7">
    <location>
        <begin position="23"/>
        <end position="157"/>
    </location>
</feature>
<keyword evidence="6 7" id="KW-0408">Iron</keyword>
<feature type="signal peptide" evidence="7">
    <location>
        <begin position="1"/>
        <end position="22"/>
    </location>
</feature>
<dbReference type="GO" id="GO:0017004">
    <property type="term" value="P:cytochrome complex assembly"/>
    <property type="evidence" value="ECO:0007669"/>
    <property type="project" value="UniProtKB-KW"/>
</dbReference>
<evidence type="ECO:0000313" key="10">
    <source>
        <dbReference type="Proteomes" id="UP000297890"/>
    </source>
</evidence>
<dbReference type="GO" id="GO:0005886">
    <property type="term" value="C:plasma membrane"/>
    <property type="evidence" value="ECO:0007669"/>
    <property type="project" value="TreeGrafter"/>
</dbReference>
<protein>
    <recommendedName>
        <fullName evidence="7">Cytochrome c-type biogenesis protein</fullName>
    </recommendedName>
</protein>
<name>A0A4Z0FBY8_9GAMM</name>
<reference evidence="9 10" key="1">
    <citation type="journal article" date="2019" name="ISME J.">
        <title>Candidatus Macondimonas diazotrophica, a novel gammaproteobacterial genus dominating crude-oil-contaminated coastal sediments.</title>
        <authorList>
            <person name="Karthikeyan S."/>
            <person name="Konstantinidis K."/>
        </authorList>
    </citation>
    <scope>NUCLEOTIDE SEQUENCE [LARGE SCALE GENOMIC DNA]</scope>
    <source>
        <strain evidence="9 10">KTK01</strain>
    </source>
</reference>
<proteinExistence type="inferred from homology"/>
<keyword evidence="7" id="KW-0812">Transmembrane</keyword>
<evidence type="ECO:0000256" key="1">
    <source>
        <dbReference type="ARBA" id="ARBA00010342"/>
    </source>
</evidence>
<dbReference type="EMBL" id="SRIO01000004">
    <property type="protein sequence ID" value="TFZ83242.1"/>
    <property type="molecule type" value="Genomic_DNA"/>
</dbReference>